<reference evidence="2 3" key="1">
    <citation type="journal article" date="2015" name="Genome Announc.">
        <title>Whole-Genome Sequence of Leptospira interrogans Serovar Hardjo Subtype Hardjoprajitno Strain Norma, Isolated from Cattle in a Leptospirosis Outbreak in Brazil.</title>
        <authorList>
            <person name="Cosate M.R."/>
            <person name="Soares S.C."/>
            <person name="Mendes T.A."/>
            <person name="Raittz R.T."/>
            <person name="Moreira E.C."/>
            <person name="Leite R."/>
            <person name="Fernandes G.R."/>
            <person name="Haddad J.P."/>
            <person name="Ortega J.M."/>
        </authorList>
    </citation>
    <scope>NUCLEOTIDE SEQUENCE [LARGE SCALE GENOMIC DNA]</scope>
    <source>
        <strain evidence="2 3">Norma</strain>
    </source>
</reference>
<protein>
    <submittedName>
        <fullName evidence="2">Uncharacterized protein</fullName>
    </submittedName>
</protein>
<accession>A0A0M3TKR0</accession>
<evidence type="ECO:0000313" key="3">
    <source>
        <dbReference type="Proteomes" id="UP000056502"/>
    </source>
</evidence>
<evidence type="ECO:0000313" key="2">
    <source>
        <dbReference type="EMBL" id="ALE37795.1"/>
    </source>
</evidence>
<evidence type="ECO:0000256" key="1">
    <source>
        <dbReference type="SAM" id="Phobius"/>
    </source>
</evidence>
<proteinExistence type="predicted"/>
<keyword evidence="1" id="KW-0472">Membrane</keyword>
<keyword evidence="1" id="KW-1133">Transmembrane helix</keyword>
<gene>
    <name evidence="2" type="ORF">G436_0573</name>
</gene>
<organism evidence="2">
    <name type="scientific">Leptospira interrogans serovar Hardjo str. Norma</name>
    <dbReference type="NCBI Taxonomy" id="1279460"/>
    <lineage>
        <taxon>Bacteria</taxon>
        <taxon>Pseudomonadati</taxon>
        <taxon>Spirochaetota</taxon>
        <taxon>Spirochaetia</taxon>
        <taxon>Leptospirales</taxon>
        <taxon>Leptospiraceae</taxon>
        <taxon>Leptospira</taxon>
    </lineage>
</organism>
<dbReference type="PATRIC" id="fig|1279460.3.peg.579"/>
<name>A0A0M3TKR0_LEPIR</name>
<dbReference type="Proteomes" id="UP000056502">
    <property type="component" value="Chromosome I"/>
</dbReference>
<feature type="transmembrane region" description="Helical" evidence="1">
    <location>
        <begin position="12"/>
        <end position="31"/>
    </location>
</feature>
<keyword evidence="1" id="KW-0812">Transmembrane</keyword>
<dbReference type="AlphaFoldDB" id="A0A0M3TKR0"/>
<sequence length="44" mass="5350">MRKNGINIPHKQPYLIFPGKYSYSIIIIFFYPNYPFKQLYYSDA</sequence>
<dbReference type="EMBL" id="CP012603">
    <property type="protein sequence ID" value="ALE37795.1"/>
    <property type="molecule type" value="Genomic_DNA"/>
</dbReference>